<gene>
    <name evidence="5" type="ORF">WJX81_004583</name>
</gene>
<dbReference type="AlphaFoldDB" id="A0AAW1RZN0"/>
<dbReference type="InterPro" id="IPR003729">
    <property type="entry name" value="Bi_nuclease_dom"/>
</dbReference>
<proteinExistence type="inferred from homology"/>
<keyword evidence="6" id="KW-1185">Reference proteome</keyword>
<dbReference type="GO" id="GO:0004518">
    <property type="term" value="F:nuclease activity"/>
    <property type="evidence" value="ECO:0007669"/>
    <property type="project" value="InterPro"/>
</dbReference>
<evidence type="ECO:0000256" key="3">
    <source>
        <dbReference type="SAM" id="MobiDB-lite"/>
    </source>
</evidence>
<dbReference type="GO" id="GO:0005634">
    <property type="term" value="C:nucleus"/>
    <property type="evidence" value="ECO:0007669"/>
    <property type="project" value="TreeGrafter"/>
</dbReference>
<dbReference type="InterPro" id="IPR036104">
    <property type="entry name" value="BFN_sf"/>
</dbReference>
<dbReference type="PANTHER" id="PTHR15160:SF1">
    <property type="entry name" value="VON HIPPEL-LINDAU DISEASE TUMOR SUPPRESSOR"/>
    <property type="match status" value="1"/>
</dbReference>
<sequence length="236" mass="24910">MQVRCLAQEAGMGAHSAPEPGLDAYDSDSGWDLIGDLREALPDTATNGGAAGAKELASTAEEAPKMAPEINGTPASAERKVEESLVAAATPADSPRAEFDLADFVEAEIASVEKTKDGASISLKLQDGRGSIVRVYVGNFEGTALEYKLQNTKMARPLTHDLFRNCLELLGCKVVRVLAIAAFEGNTFLARLHLAAPGGSELELDARPSDAINLAARTGAPLFVRRDVAGRVARHQ</sequence>
<name>A0AAW1RZN0_9CHLO</name>
<dbReference type="PANTHER" id="PTHR15160">
    <property type="entry name" value="VON HIPPEL-LINDAU PROTEIN"/>
    <property type="match status" value="1"/>
</dbReference>
<comment type="function">
    <text evidence="2">Bifunctional nuclease with both RNase and DNase activities. Involved in basal defense response. Participates in abscisic acid-derived callose deposition following infection by a necrotrophic pathogen.</text>
</comment>
<feature type="domain" description="BFN" evidence="4">
    <location>
        <begin position="104"/>
        <end position="236"/>
    </location>
</feature>
<feature type="region of interest" description="Disordered" evidence="3">
    <location>
        <begin position="1"/>
        <end position="26"/>
    </location>
</feature>
<comment type="similarity">
    <text evidence="1">Belongs to the bifunctional nuclease family.</text>
</comment>
<protein>
    <recommendedName>
        <fullName evidence="4">BFN domain-containing protein</fullName>
    </recommendedName>
</protein>
<dbReference type="EMBL" id="JALJOU010000017">
    <property type="protein sequence ID" value="KAK9839262.1"/>
    <property type="molecule type" value="Genomic_DNA"/>
</dbReference>
<accession>A0AAW1RZN0</accession>
<dbReference type="PROSITE" id="PS51658">
    <property type="entry name" value="BFN"/>
    <property type="match status" value="1"/>
</dbReference>
<evidence type="ECO:0000313" key="6">
    <source>
        <dbReference type="Proteomes" id="UP001445335"/>
    </source>
</evidence>
<dbReference type="Proteomes" id="UP001445335">
    <property type="component" value="Unassembled WGS sequence"/>
</dbReference>
<organism evidence="5 6">
    <name type="scientific">Elliptochloris bilobata</name>
    <dbReference type="NCBI Taxonomy" id="381761"/>
    <lineage>
        <taxon>Eukaryota</taxon>
        <taxon>Viridiplantae</taxon>
        <taxon>Chlorophyta</taxon>
        <taxon>core chlorophytes</taxon>
        <taxon>Trebouxiophyceae</taxon>
        <taxon>Trebouxiophyceae incertae sedis</taxon>
        <taxon>Elliptochloris clade</taxon>
        <taxon>Elliptochloris</taxon>
    </lineage>
</organism>
<dbReference type="GO" id="GO:0016567">
    <property type="term" value="P:protein ubiquitination"/>
    <property type="evidence" value="ECO:0007669"/>
    <property type="project" value="TreeGrafter"/>
</dbReference>
<evidence type="ECO:0000256" key="1">
    <source>
        <dbReference type="ARBA" id="ARBA00009095"/>
    </source>
</evidence>
<evidence type="ECO:0000259" key="4">
    <source>
        <dbReference type="PROSITE" id="PS51658"/>
    </source>
</evidence>
<feature type="region of interest" description="Disordered" evidence="3">
    <location>
        <begin position="58"/>
        <end position="77"/>
    </location>
</feature>
<evidence type="ECO:0000313" key="5">
    <source>
        <dbReference type="EMBL" id="KAK9839262.1"/>
    </source>
</evidence>
<reference evidence="5 6" key="1">
    <citation type="journal article" date="2024" name="Nat. Commun.">
        <title>Phylogenomics reveals the evolutionary origins of lichenization in chlorophyte algae.</title>
        <authorList>
            <person name="Puginier C."/>
            <person name="Libourel C."/>
            <person name="Otte J."/>
            <person name="Skaloud P."/>
            <person name="Haon M."/>
            <person name="Grisel S."/>
            <person name="Petersen M."/>
            <person name="Berrin J.G."/>
            <person name="Delaux P.M."/>
            <person name="Dal Grande F."/>
            <person name="Keller J."/>
        </authorList>
    </citation>
    <scope>NUCLEOTIDE SEQUENCE [LARGE SCALE GENOMIC DNA]</scope>
    <source>
        <strain evidence="5 6">SAG 245.80</strain>
    </source>
</reference>
<dbReference type="GO" id="GO:0030891">
    <property type="term" value="C:VCB complex"/>
    <property type="evidence" value="ECO:0007669"/>
    <property type="project" value="TreeGrafter"/>
</dbReference>
<evidence type="ECO:0000256" key="2">
    <source>
        <dbReference type="ARBA" id="ARBA00025428"/>
    </source>
</evidence>
<comment type="caution">
    <text evidence="5">The sequence shown here is derived from an EMBL/GenBank/DDBJ whole genome shotgun (WGS) entry which is preliminary data.</text>
</comment>
<dbReference type="Gene3D" id="3.10.690.10">
    <property type="entry name" value="Bifunctional nuclease domain"/>
    <property type="match status" value="1"/>
</dbReference>
<dbReference type="SUPFAM" id="SSF103256">
    <property type="entry name" value="Hypothetical protein TM0160"/>
    <property type="match status" value="1"/>
</dbReference>
<dbReference type="Pfam" id="PF02577">
    <property type="entry name" value="BFN_dom"/>
    <property type="match status" value="1"/>
</dbReference>